<evidence type="ECO:0000313" key="1">
    <source>
        <dbReference type="EMBL" id="KAF6843462.1"/>
    </source>
</evidence>
<sequence>MSHVFLLVDALSLGAFLMHLWRLPLFAARQQITASIASPPERAAWEGLGGRVPLHNVPPAGPASVRGHIHMAPVATAAV</sequence>
<dbReference type="Proteomes" id="UP000639643">
    <property type="component" value="Unassembled WGS sequence"/>
</dbReference>
<evidence type="ECO:0000313" key="2">
    <source>
        <dbReference type="Proteomes" id="UP000639643"/>
    </source>
</evidence>
<accession>A0A8H6NVN0</accession>
<dbReference type="AlphaFoldDB" id="A0A8H6NVN0"/>
<reference evidence="1" key="1">
    <citation type="journal article" date="2020" name="Phytopathology">
        <title>Genome Sequence Resources of Colletotrichum truncatum, C. plurivorum, C. musicola, and C. sojae: Four Species Pathogenic to Soybean (Glycine max).</title>
        <authorList>
            <person name="Rogerio F."/>
            <person name="Boufleur T.R."/>
            <person name="Ciampi-Guillardi M."/>
            <person name="Sukno S.A."/>
            <person name="Thon M.R."/>
            <person name="Massola Junior N.S."/>
            <person name="Baroncelli R."/>
        </authorList>
    </citation>
    <scope>NUCLEOTIDE SEQUENCE</scope>
    <source>
        <strain evidence="1">LFN0074</strain>
    </source>
</reference>
<organism evidence="1 2">
    <name type="scientific">Colletotrichum musicola</name>
    <dbReference type="NCBI Taxonomy" id="2175873"/>
    <lineage>
        <taxon>Eukaryota</taxon>
        <taxon>Fungi</taxon>
        <taxon>Dikarya</taxon>
        <taxon>Ascomycota</taxon>
        <taxon>Pezizomycotina</taxon>
        <taxon>Sordariomycetes</taxon>
        <taxon>Hypocreomycetidae</taxon>
        <taxon>Glomerellales</taxon>
        <taxon>Glomerellaceae</taxon>
        <taxon>Colletotrichum</taxon>
        <taxon>Colletotrichum orchidearum species complex</taxon>
    </lineage>
</organism>
<protein>
    <submittedName>
        <fullName evidence="1">Uncharacterized protein</fullName>
    </submittedName>
</protein>
<dbReference type="EMBL" id="WIGM01000040">
    <property type="protein sequence ID" value="KAF6843462.1"/>
    <property type="molecule type" value="Genomic_DNA"/>
</dbReference>
<gene>
    <name evidence="1" type="ORF">CMUS01_02076</name>
</gene>
<comment type="caution">
    <text evidence="1">The sequence shown here is derived from an EMBL/GenBank/DDBJ whole genome shotgun (WGS) entry which is preliminary data.</text>
</comment>
<proteinExistence type="predicted"/>
<name>A0A8H6NVN0_9PEZI</name>
<keyword evidence="2" id="KW-1185">Reference proteome</keyword>